<dbReference type="PANTHER" id="PTHR30313">
    <property type="entry name" value="DNA PRIMASE"/>
    <property type="match status" value="1"/>
</dbReference>
<dbReference type="SUPFAM" id="SSF56731">
    <property type="entry name" value="DNA primase core"/>
    <property type="match status" value="1"/>
</dbReference>
<dbReference type="GO" id="GO:0008270">
    <property type="term" value="F:zinc ion binding"/>
    <property type="evidence" value="ECO:0007669"/>
    <property type="project" value="UniProtKB-KW"/>
</dbReference>
<evidence type="ECO:0000313" key="15">
    <source>
        <dbReference type="EMBL" id="GGH99627.1"/>
    </source>
</evidence>
<feature type="domain" description="Toprim" evidence="14">
    <location>
        <begin position="262"/>
        <end position="344"/>
    </location>
</feature>
<dbReference type="EMBL" id="BMGZ01000002">
    <property type="protein sequence ID" value="GGH99627.1"/>
    <property type="molecule type" value="Genomic_DNA"/>
</dbReference>
<keyword evidence="7" id="KW-0863">Zinc-finger</keyword>
<dbReference type="Pfam" id="PF08275">
    <property type="entry name" value="DNAG_N"/>
    <property type="match status" value="1"/>
</dbReference>
<sequence>MARFTPDFLDQLRDRLRASDVIGQHVKLKKEGREFRGLSPFTNEKTPSFFVNDDKQRYFDFSSGKSGDIVGFLMDTQKLTFVEAVTRLAEQAGMDIPQDTYEDRQKEEERKGLAEACAAAAKFYIDSLQRIEGRNAREYLEGRQVPEKLQRSFGMGYAPADRTALKDHLINKGFDPKLLVEAGLLIQPDNGAAYDRFRDRVMFPILWQKNKVIAFGGRALDKSAKAKYLNSPETPLFHKGHVLYNYMRARKAAADLPKETGHPLIVCEGYMDVIALAGAGFGNAVAPLGTALTENQIELLWRACDEPILCFDGDRAGVGAAHRAIDRALPILRPGKSLKFAFLPEGQDPDDMVKAQGAQAFQGVLDAALPLADVLWTREIEAQPLTTPERKAAFRAHLRTLVKGIGDKDVRLAYGGYFSEKLNQMNAPQRQQGSGNRGFSGGYVPRGGNRPGFFGRGGMAPTVQASMALKARLGTSAGAAQGGRVASQREALLVFTLFNHPGLFARQEEAILDLELADADLSALLREIISALSADPALDREGLARHMSTVAHIAGTLEQMLKNERLRLTKFACADATLEDAEDGWLNTLSIHLHHGPLRLEEMEAAGEAFLDETSEARWRVTHTHRQAVVADNKVQDER</sequence>
<keyword evidence="2 12" id="KW-0639">Primosome</keyword>
<comment type="subunit">
    <text evidence="12">Monomer. Interacts with DnaB.</text>
</comment>
<comment type="function">
    <text evidence="12 13">RNA polymerase that catalyzes the synthesis of short RNA molecules used as primers for DNA polymerase during DNA replication.</text>
</comment>
<evidence type="ECO:0000256" key="6">
    <source>
        <dbReference type="ARBA" id="ARBA00022723"/>
    </source>
</evidence>
<dbReference type="InterPro" id="IPR002694">
    <property type="entry name" value="Znf_CHC2"/>
</dbReference>
<dbReference type="InterPro" id="IPR030846">
    <property type="entry name" value="DnaG_bac"/>
</dbReference>
<evidence type="ECO:0000313" key="16">
    <source>
        <dbReference type="EMBL" id="NHK28824.1"/>
    </source>
</evidence>
<reference evidence="16 18" key="2">
    <citation type="submission" date="2020-02" db="EMBL/GenBank/DDBJ databases">
        <title>Genome sequence of Parvularcula flava strain NH6-79.</title>
        <authorList>
            <person name="Abdul Karim M.H."/>
            <person name="Lam M.Q."/>
            <person name="Chen S.J."/>
            <person name="Yahya A."/>
            <person name="Shahir S."/>
            <person name="Shamsir M.S."/>
            <person name="Chong C.S."/>
        </authorList>
    </citation>
    <scope>NUCLEOTIDE SEQUENCE [LARGE SCALE GENOMIC DNA]</scope>
    <source>
        <strain evidence="16 18">NH6-79</strain>
    </source>
</reference>
<dbReference type="PIRSF" id="PIRSF002811">
    <property type="entry name" value="DnaG"/>
    <property type="match status" value="1"/>
</dbReference>
<keyword evidence="6 13" id="KW-0479">Metal-binding</keyword>
<evidence type="ECO:0000256" key="2">
    <source>
        <dbReference type="ARBA" id="ARBA00022515"/>
    </source>
</evidence>
<evidence type="ECO:0000256" key="12">
    <source>
        <dbReference type="HAMAP-Rule" id="MF_00974"/>
    </source>
</evidence>
<dbReference type="SUPFAM" id="SSF57783">
    <property type="entry name" value="Zinc beta-ribbon"/>
    <property type="match status" value="1"/>
</dbReference>
<keyword evidence="8 13" id="KW-0862">Zinc</keyword>
<accession>A0A8J3EPT5</accession>
<comment type="similarity">
    <text evidence="12 13">Belongs to the DnaG primase family.</text>
</comment>
<dbReference type="HAMAP" id="MF_00974">
    <property type="entry name" value="DNA_primase_DnaG"/>
    <property type="match status" value="1"/>
</dbReference>
<dbReference type="GO" id="GO:1990077">
    <property type="term" value="C:primosome complex"/>
    <property type="evidence" value="ECO:0007669"/>
    <property type="project" value="UniProtKB-KW"/>
</dbReference>
<dbReference type="Proteomes" id="UP000621856">
    <property type="component" value="Unassembled WGS sequence"/>
</dbReference>
<dbReference type="InterPro" id="IPR013264">
    <property type="entry name" value="DNAG_N"/>
</dbReference>
<evidence type="ECO:0000256" key="5">
    <source>
        <dbReference type="ARBA" id="ARBA00022705"/>
    </source>
</evidence>
<keyword evidence="1 12" id="KW-0240">DNA-directed RNA polymerase</keyword>
<dbReference type="Gene3D" id="3.90.580.10">
    <property type="entry name" value="Zinc finger, CHC2-type domain"/>
    <property type="match status" value="1"/>
</dbReference>
<dbReference type="EMBL" id="VCJR02000002">
    <property type="protein sequence ID" value="NHK28824.1"/>
    <property type="molecule type" value="Genomic_DNA"/>
</dbReference>
<dbReference type="SMART" id="SM00493">
    <property type="entry name" value="TOPRIM"/>
    <property type="match status" value="1"/>
</dbReference>
<protein>
    <recommendedName>
        <fullName evidence="12 13">DNA primase</fullName>
        <ecNumber evidence="12">2.7.7.101</ecNumber>
    </recommendedName>
</protein>
<evidence type="ECO:0000259" key="14">
    <source>
        <dbReference type="PROSITE" id="PS50880"/>
    </source>
</evidence>
<dbReference type="NCBIfam" id="TIGR01391">
    <property type="entry name" value="dnaG"/>
    <property type="match status" value="1"/>
</dbReference>
<dbReference type="InterPro" id="IPR036977">
    <property type="entry name" value="DNA_primase_Znf_CHC2"/>
</dbReference>
<dbReference type="Pfam" id="PF01807">
    <property type="entry name" value="Zn_ribbon_DnaG"/>
    <property type="match status" value="1"/>
</dbReference>
<keyword evidence="9" id="KW-0460">Magnesium</keyword>
<evidence type="ECO:0000313" key="17">
    <source>
        <dbReference type="Proteomes" id="UP000621856"/>
    </source>
</evidence>
<dbReference type="CDD" id="cd03364">
    <property type="entry name" value="TOPRIM_DnaG_primases"/>
    <property type="match status" value="1"/>
</dbReference>
<dbReference type="EC" id="2.7.7.101" evidence="12"/>
<evidence type="ECO:0000256" key="1">
    <source>
        <dbReference type="ARBA" id="ARBA00022478"/>
    </source>
</evidence>
<dbReference type="Pfam" id="PF13662">
    <property type="entry name" value="Toprim_4"/>
    <property type="match status" value="1"/>
</dbReference>
<keyword evidence="4 12" id="KW-0548">Nucleotidyltransferase</keyword>
<dbReference type="RefSeq" id="WP_155141138.1">
    <property type="nucleotide sequence ID" value="NZ_BMGZ01000002.1"/>
</dbReference>
<dbReference type="Gene3D" id="3.40.1360.10">
    <property type="match status" value="1"/>
</dbReference>
<evidence type="ECO:0000256" key="7">
    <source>
        <dbReference type="ARBA" id="ARBA00022771"/>
    </source>
</evidence>
<evidence type="ECO:0000313" key="18">
    <source>
        <dbReference type="Proteomes" id="UP000818603"/>
    </source>
</evidence>
<keyword evidence="11 12" id="KW-0804">Transcription</keyword>
<proteinExistence type="inferred from homology"/>
<dbReference type="SMART" id="SM00400">
    <property type="entry name" value="ZnF_CHCC"/>
    <property type="match status" value="1"/>
</dbReference>
<keyword evidence="18" id="KW-1185">Reference proteome</keyword>
<evidence type="ECO:0000256" key="4">
    <source>
        <dbReference type="ARBA" id="ARBA00022695"/>
    </source>
</evidence>
<dbReference type="InterPro" id="IPR037068">
    <property type="entry name" value="DNA_primase_core_N_sf"/>
</dbReference>
<evidence type="ECO:0000256" key="13">
    <source>
        <dbReference type="PIRNR" id="PIRNR002811"/>
    </source>
</evidence>
<gene>
    <name evidence="12 15" type="primary">dnaG</name>
    <name evidence="16" type="ORF">FF098_012960</name>
    <name evidence="15" type="ORF">GCM10011355_26030</name>
</gene>
<dbReference type="Proteomes" id="UP000818603">
    <property type="component" value="Unassembled WGS sequence"/>
</dbReference>
<comment type="catalytic activity">
    <reaction evidence="12">
        <text>ssDNA + n NTP = ssDNA/pppN(pN)n-1 hybrid + (n-1) diphosphate.</text>
        <dbReference type="EC" id="2.7.7.101"/>
    </reaction>
</comment>
<comment type="caution">
    <text evidence="12">Lacks conserved residue(s) required for the propagation of feature annotation.</text>
</comment>
<comment type="cofactor">
    <cofactor evidence="13">
        <name>Zn(2+)</name>
        <dbReference type="ChEBI" id="CHEBI:29105"/>
    </cofactor>
    <text evidence="13">Binds 1 zinc ion per monomer.</text>
</comment>
<name>A0A8J3EPT5_9PROT</name>
<keyword evidence="5 12" id="KW-0235">DNA replication</keyword>
<dbReference type="GO" id="GO:0000428">
    <property type="term" value="C:DNA-directed RNA polymerase complex"/>
    <property type="evidence" value="ECO:0007669"/>
    <property type="project" value="UniProtKB-KW"/>
</dbReference>
<dbReference type="GO" id="GO:0003899">
    <property type="term" value="F:DNA-directed RNA polymerase activity"/>
    <property type="evidence" value="ECO:0007669"/>
    <property type="project" value="UniProtKB-UniRule"/>
</dbReference>
<evidence type="ECO:0000256" key="3">
    <source>
        <dbReference type="ARBA" id="ARBA00022679"/>
    </source>
</evidence>
<dbReference type="FunFam" id="3.90.580.10:FF:000001">
    <property type="entry name" value="DNA primase"/>
    <property type="match status" value="1"/>
</dbReference>
<evidence type="ECO:0000256" key="10">
    <source>
        <dbReference type="ARBA" id="ARBA00023125"/>
    </source>
</evidence>
<dbReference type="PROSITE" id="PS50880">
    <property type="entry name" value="TOPRIM"/>
    <property type="match status" value="1"/>
</dbReference>
<evidence type="ECO:0000256" key="8">
    <source>
        <dbReference type="ARBA" id="ARBA00022833"/>
    </source>
</evidence>
<dbReference type="InterPro" id="IPR050219">
    <property type="entry name" value="DnaG_primase"/>
</dbReference>
<dbReference type="GO" id="GO:0005737">
    <property type="term" value="C:cytoplasm"/>
    <property type="evidence" value="ECO:0007669"/>
    <property type="project" value="TreeGrafter"/>
</dbReference>
<dbReference type="InterPro" id="IPR034151">
    <property type="entry name" value="TOPRIM_DnaG_bac"/>
</dbReference>
<organism evidence="15 17">
    <name type="scientific">Aquisalinus luteolus</name>
    <dbReference type="NCBI Taxonomy" id="1566827"/>
    <lineage>
        <taxon>Bacteria</taxon>
        <taxon>Pseudomonadati</taxon>
        <taxon>Pseudomonadota</taxon>
        <taxon>Alphaproteobacteria</taxon>
        <taxon>Parvularculales</taxon>
        <taxon>Parvularculaceae</taxon>
        <taxon>Aquisalinus</taxon>
    </lineage>
</organism>
<keyword evidence="3 12" id="KW-0808">Transferase</keyword>
<comment type="caution">
    <text evidence="15">The sequence shown here is derived from an EMBL/GenBank/DDBJ whole genome shotgun (WGS) entry which is preliminary data.</text>
</comment>
<evidence type="ECO:0000256" key="11">
    <source>
        <dbReference type="ARBA" id="ARBA00023163"/>
    </source>
</evidence>
<dbReference type="GO" id="GO:0003677">
    <property type="term" value="F:DNA binding"/>
    <property type="evidence" value="ECO:0007669"/>
    <property type="project" value="UniProtKB-KW"/>
</dbReference>
<dbReference type="AlphaFoldDB" id="A0A8J3EPT5"/>
<reference evidence="15" key="1">
    <citation type="journal article" date="2014" name="Int. J. Syst. Evol. Microbiol.">
        <title>Complete genome sequence of Corynebacterium casei LMG S-19264T (=DSM 44701T), isolated from a smear-ripened cheese.</title>
        <authorList>
            <consortium name="US DOE Joint Genome Institute (JGI-PGF)"/>
            <person name="Walter F."/>
            <person name="Albersmeier A."/>
            <person name="Kalinowski J."/>
            <person name="Ruckert C."/>
        </authorList>
    </citation>
    <scope>NUCLEOTIDE SEQUENCE</scope>
    <source>
        <strain evidence="15">CGMCC 1.14984</strain>
    </source>
</reference>
<dbReference type="GO" id="GO:0006269">
    <property type="term" value="P:DNA replication, synthesis of primer"/>
    <property type="evidence" value="ECO:0007669"/>
    <property type="project" value="UniProtKB-UniRule"/>
</dbReference>
<evidence type="ECO:0000256" key="9">
    <source>
        <dbReference type="ARBA" id="ARBA00022842"/>
    </source>
</evidence>
<dbReference type="FunFam" id="3.40.1360.10:FF:000002">
    <property type="entry name" value="DNA primase"/>
    <property type="match status" value="1"/>
</dbReference>
<reference evidence="15" key="3">
    <citation type="submission" date="2020-09" db="EMBL/GenBank/DDBJ databases">
        <authorList>
            <person name="Sun Q."/>
            <person name="Zhou Y."/>
        </authorList>
    </citation>
    <scope>NUCLEOTIDE SEQUENCE</scope>
    <source>
        <strain evidence="15">CGMCC 1.14984</strain>
    </source>
</reference>
<dbReference type="InterPro" id="IPR006295">
    <property type="entry name" value="DNA_primase_DnaG"/>
</dbReference>
<dbReference type="PANTHER" id="PTHR30313:SF2">
    <property type="entry name" value="DNA PRIMASE"/>
    <property type="match status" value="1"/>
</dbReference>
<dbReference type="InterPro" id="IPR006171">
    <property type="entry name" value="TOPRIM_dom"/>
</dbReference>
<dbReference type="Gene3D" id="3.90.980.10">
    <property type="entry name" value="DNA primase, catalytic core, N-terminal domain"/>
    <property type="match status" value="1"/>
</dbReference>
<keyword evidence="10 12" id="KW-0238">DNA-binding</keyword>